<dbReference type="InterPro" id="IPR023346">
    <property type="entry name" value="Lysozyme-like_dom_sf"/>
</dbReference>
<feature type="domain" description="Glycosyl transferase family 51" evidence="15">
    <location>
        <begin position="58"/>
        <end position="225"/>
    </location>
</feature>
<dbReference type="NCBIfam" id="TIGR02070">
    <property type="entry name" value="mono_pep_trsgly"/>
    <property type="match status" value="1"/>
</dbReference>
<name>A0A1H7SMM8_STIAU</name>
<keyword evidence="2 14" id="KW-1003">Cell membrane</keyword>
<evidence type="ECO:0000256" key="8">
    <source>
        <dbReference type="ARBA" id="ARBA00022984"/>
    </source>
</evidence>
<dbReference type="AlphaFoldDB" id="A0A1H7SMM8"/>
<dbReference type="GO" id="GO:0008955">
    <property type="term" value="F:peptidoglycan glycosyltransferase activity"/>
    <property type="evidence" value="ECO:0007669"/>
    <property type="project" value="UniProtKB-UniRule"/>
</dbReference>
<evidence type="ECO:0000256" key="9">
    <source>
        <dbReference type="ARBA" id="ARBA00022989"/>
    </source>
</evidence>
<dbReference type="GO" id="GO:0009252">
    <property type="term" value="P:peptidoglycan biosynthetic process"/>
    <property type="evidence" value="ECO:0007669"/>
    <property type="project" value="UniProtKB-UniRule"/>
</dbReference>
<keyword evidence="5 14" id="KW-0808">Transferase</keyword>
<comment type="subcellular location">
    <subcellularLocation>
        <location evidence="14">Cell membrane</location>
        <topology evidence="14">Single-pass membrane protein</topology>
    </subcellularLocation>
</comment>
<keyword evidence="10 14" id="KW-0472">Membrane</keyword>
<evidence type="ECO:0000256" key="1">
    <source>
        <dbReference type="ARBA" id="ARBA00004752"/>
    </source>
</evidence>
<evidence type="ECO:0000256" key="2">
    <source>
        <dbReference type="ARBA" id="ARBA00022475"/>
    </source>
</evidence>
<organism evidence="16 17">
    <name type="scientific">Stigmatella aurantiaca</name>
    <dbReference type="NCBI Taxonomy" id="41"/>
    <lineage>
        <taxon>Bacteria</taxon>
        <taxon>Pseudomonadati</taxon>
        <taxon>Myxococcota</taxon>
        <taxon>Myxococcia</taxon>
        <taxon>Myxococcales</taxon>
        <taxon>Cystobacterineae</taxon>
        <taxon>Archangiaceae</taxon>
        <taxon>Stigmatella</taxon>
    </lineage>
</organism>
<evidence type="ECO:0000313" key="16">
    <source>
        <dbReference type="EMBL" id="SEL73763.1"/>
    </source>
</evidence>
<dbReference type="Proteomes" id="UP000182719">
    <property type="component" value="Unassembled WGS sequence"/>
</dbReference>
<comment type="catalytic activity">
    <reaction evidence="12">
        <text>Preferential cleavage: (Ac)2-L-Lys-D-Ala-|-D-Ala. Also transpeptidation of peptidyl-alanyl moieties that are N-acyl substituents of D-alanine.</text>
        <dbReference type="EC" id="3.4.16.4"/>
    </reaction>
</comment>
<dbReference type="InterPro" id="IPR011812">
    <property type="entry name" value="Pep_trsgly"/>
</dbReference>
<dbReference type="InterPro" id="IPR036950">
    <property type="entry name" value="PBP_transglycosylase"/>
</dbReference>
<keyword evidence="17" id="KW-1185">Reference proteome</keyword>
<evidence type="ECO:0000313" key="17">
    <source>
        <dbReference type="Proteomes" id="UP000182719"/>
    </source>
</evidence>
<dbReference type="SUPFAM" id="SSF53955">
    <property type="entry name" value="Lysozyme-like"/>
    <property type="match status" value="1"/>
</dbReference>
<keyword evidence="3" id="KW-0997">Cell inner membrane</keyword>
<dbReference type="GO" id="GO:0030288">
    <property type="term" value="C:outer membrane-bounded periplasmic space"/>
    <property type="evidence" value="ECO:0007669"/>
    <property type="project" value="TreeGrafter"/>
</dbReference>
<evidence type="ECO:0000256" key="6">
    <source>
        <dbReference type="ARBA" id="ARBA00022692"/>
    </source>
</evidence>
<keyword evidence="11 14" id="KW-0961">Cell wall biogenesis/degradation</keyword>
<sequence length="262" mass="28568">MRRNVGKVLAVGVLGLVAFATFEYLRLPEAGPLVDQNPKTTALMEQRAAEAQEAGRKPRQRQHWVSLSSVSKPAIDAVLLSEDAGFYVHQGVDTVELKRALTEAWEEGELGRGASTLTQQLAKNLWLSTDRSLLRKLKEVVLARRLEKALTKNRILALYLNVVEWGNGVYGIEAGAREHFGISASRLSVAQGAVLAAMLPSPRKRPVSSGSKALRKRAFWIIDQMETFQRISSAQAQAARTELAQLLDGKAASGEGDGEDAP</sequence>
<reference evidence="17" key="1">
    <citation type="submission" date="2016-10" db="EMBL/GenBank/DDBJ databases">
        <authorList>
            <person name="Varghese N."/>
            <person name="Submissions S."/>
        </authorList>
    </citation>
    <scope>NUCLEOTIDE SEQUENCE [LARGE SCALE GENOMIC DNA]</scope>
    <source>
        <strain evidence="17">DSM 17044</strain>
    </source>
</reference>
<keyword evidence="8 14" id="KW-0573">Peptidoglycan synthesis</keyword>
<evidence type="ECO:0000256" key="3">
    <source>
        <dbReference type="ARBA" id="ARBA00022519"/>
    </source>
</evidence>
<dbReference type="UniPathway" id="UPA00219"/>
<dbReference type="GO" id="GO:0005886">
    <property type="term" value="C:plasma membrane"/>
    <property type="evidence" value="ECO:0007669"/>
    <property type="project" value="UniProtKB-SubCell"/>
</dbReference>
<dbReference type="Pfam" id="PF00912">
    <property type="entry name" value="Transgly"/>
    <property type="match status" value="1"/>
</dbReference>
<evidence type="ECO:0000256" key="13">
    <source>
        <dbReference type="ARBA" id="ARBA00049902"/>
    </source>
</evidence>
<dbReference type="PANTHER" id="PTHR32282">
    <property type="entry name" value="BINDING PROTEIN TRANSPEPTIDASE, PUTATIVE-RELATED"/>
    <property type="match status" value="1"/>
</dbReference>
<comment type="catalytic activity">
    <reaction evidence="13 14">
        <text>[GlcNAc-(1-&gt;4)-Mur2Ac(oyl-L-Ala-gamma-D-Glu-L-Lys-D-Ala-D-Ala)](n)-di-trans,octa-cis-undecaprenyl diphosphate + beta-D-GlcNAc-(1-&gt;4)-Mur2Ac(oyl-L-Ala-gamma-D-Glu-L-Lys-D-Ala-D-Ala)-di-trans,octa-cis-undecaprenyl diphosphate = [GlcNAc-(1-&gt;4)-Mur2Ac(oyl-L-Ala-gamma-D-Glu-L-Lys-D-Ala-D-Ala)](n+1)-di-trans,octa-cis-undecaprenyl diphosphate + di-trans,octa-cis-undecaprenyl diphosphate + H(+)</text>
        <dbReference type="Rhea" id="RHEA:23708"/>
        <dbReference type="Rhea" id="RHEA-COMP:9602"/>
        <dbReference type="Rhea" id="RHEA-COMP:9603"/>
        <dbReference type="ChEBI" id="CHEBI:15378"/>
        <dbReference type="ChEBI" id="CHEBI:58405"/>
        <dbReference type="ChEBI" id="CHEBI:60033"/>
        <dbReference type="ChEBI" id="CHEBI:78435"/>
        <dbReference type="EC" id="2.4.99.28"/>
    </reaction>
</comment>
<dbReference type="RefSeq" id="WP_083423243.1">
    <property type="nucleotide sequence ID" value="NZ_FOAP01000008.1"/>
</dbReference>
<dbReference type="InterPro" id="IPR001264">
    <property type="entry name" value="Glyco_trans_51"/>
</dbReference>
<evidence type="ECO:0000256" key="11">
    <source>
        <dbReference type="ARBA" id="ARBA00023316"/>
    </source>
</evidence>
<evidence type="ECO:0000256" key="4">
    <source>
        <dbReference type="ARBA" id="ARBA00022676"/>
    </source>
</evidence>
<dbReference type="EC" id="2.4.99.28" evidence="14"/>
<dbReference type="HAMAP" id="MF_00766">
    <property type="entry name" value="PGT_MtgA"/>
    <property type="match status" value="1"/>
</dbReference>
<dbReference type="GO" id="GO:0008360">
    <property type="term" value="P:regulation of cell shape"/>
    <property type="evidence" value="ECO:0007669"/>
    <property type="project" value="UniProtKB-KW"/>
</dbReference>
<dbReference type="EMBL" id="FOAP01000008">
    <property type="protein sequence ID" value="SEL73763.1"/>
    <property type="molecule type" value="Genomic_DNA"/>
</dbReference>
<dbReference type="OrthoDB" id="9766909at2"/>
<keyword evidence="4 14" id="KW-0328">Glycosyltransferase</keyword>
<proteinExistence type="inferred from homology"/>
<protein>
    <recommendedName>
        <fullName evidence="14">Biosynthetic peptidoglycan transglycosylase</fullName>
        <ecNumber evidence="14">2.4.99.28</ecNumber>
    </recommendedName>
    <alternativeName>
        <fullName evidence="14">Glycan polymerase</fullName>
    </alternativeName>
    <alternativeName>
        <fullName evidence="14">Peptidoglycan glycosyltransferase MtgA</fullName>
        <shortName evidence="14">PGT</shortName>
    </alternativeName>
</protein>
<dbReference type="GO" id="GO:0009002">
    <property type="term" value="F:serine-type D-Ala-D-Ala carboxypeptidase activity"/>
    <property type="evidence" value="ECO:0007669"/>
    <property type="project" value="UniProtKB-EC"/>
</dbReference>
<comment type="similarity">
    <text evidence="14">Belongs to the glycosyltransferase 51 family.</text>
</comment>
<dbReference type="PANTHER" id="PTHR32282:SF11">
    <property type="entry name" value="PENICILLIN-BINDING PROTEIN 1B"/>
    <property type="match status" value="1"/>
</dbReference>
<evidence type="ECO:0000256" key="5">
    <source>
        <dbReference type="ARBA" id="ARBA00022679"/>
    </source>
</evidence>
<comment type="pathway">
    <text evidence="1 14">Cell wall biogenesis; peptidoglycan biosynthesis.</text>
</comment>
<accession>A0A1H7SMM8</accession>
<dbReference type="GO" id="GO:0016763">
    <property type="term" value="F:pentosyltransferase activity"/>
    <property type="evidence" value="ECO:0007669"/>
    <property type="project" value="InterPro"/>
</dbReference>
<dbReference type="Gene3D" id="1.10.3810.10">
    <property type="entry name" value="Biosynthetic peptidoglycan transglycosylase-like"/>
    <property type="match status" value="1"/>
</dbReference>
<dbReference type="GO" id="GO:0009274">
    <property type="term" value="C:peptidoglycan-based cell wall"/>
    <property type="evidence" value="ECO:0007669"/>
    <property type="project" value="InterPro"/>
</dbReference>
<evidence type="ECO:0000256" key="14">
    <source>
        <dbReference type="HAMAP-Rule" id="MF_00766"/>
    </source>
</evidence>
<dbReference type="GO" id="GO:0071555">
    <property type="term" value="P:cell wall organization"/>
    <property type="evidence" value="ECO:0007669"/>
    <property type="project" value="UniProtKB-KW"/>
</dbReference>
<keyword evidence="7 14" id="KW-0133">Cell shape</keyword>
<gene>
    <name evidence="14" type="primary">mtgA</name>
    <name evidence="16" type="ORF">SAMN05444354_10850</name>
</gene>
<keyword evidence="9 14" id="KW-1133">Transmembrane helix</keyword>
<dbReference type="InterPro" id="IPR050396">
    <property type="entry name" value="Glycosyltr_51/Transpeptidase"/>
</dbReference>
<evidence type="ECO:0000256" key="7">
    <source>
        <dbReference type="ARBA" id="ARBA00022960"/>
    </source>
</evidence>
<keyword evidence="6 14" id="KW-0812">Transmembrane</keyword>
<comment type="function">
    <text evidence="14">Peptidoglycan polymerase that catalyzes glycan chain elongation from lipid-linked precursors.</text>
</comment>
<evidence type="ECO:0000256" key="10">
    <source>
        <dbReference type="ARBA" id="ARBA00023136"/>
    </source>
</evidence>
<evidence type="ECO:0000256" key="12">
    <source>
        <dbReference type="ARBA" id="ARBA00034000"/>
    </source>
</evidence>
<evidence type="ECO:0000259" key="15">
    <source>
        <dbReference type="Pfam" id="PF00912"/>
    </source>
</evidence>